<protein>
    <recommendedName>
        <fullName evidence="1">DUF7344 domain-containing protein</fullName>
    </recommendedName>
</protein>
<reference evidence="2 3" key="1">
    <citation type="journal article" date="2019" name="Int. J. Syst. Evol. Microbiol.">
        <title>The Global Catalogue of Microorganisms (GCM) 10K type strain sequencing project: providing services to taxonomists for standard genome sequencing and annotation.</title>
        <authorList>
            <consortium name="The Broad Institute Genomics Platform"/>
            <consortium name="The Broad Institute Genome Sequencing Center for Infectious Disease"/>
            <person name="Wu L."/>
            <person name="Ma J."/>
        </authorList>
    </citation>
    <scope>NUCLEOTIDE SEQUENCE [LARGE SCALE GENOMIC DNA]</scope>
    <source>
        <strain evidence="2 3">Y73</strain>
    </source>
</reference>
<name>A0ABD5UQL3_9EURY</name>
<dbReference type="RefSeq" id="WP_379769478.1">
    <property type="nucleotide sequence ID" value="NZ_JBHSXI010000016.1"/>
</dbReference>
<dbReference type="InterPro" id="IPR055768">
    <property type="entry name" value="DUF7344"/>
</dbReference>
<sequence length="128" mass="14161">MTAIPPTLWSNDNSVPLTVEDAVLAIRSSRRRHIITLIEERDEKVSVGELAEAIAAIEADKTISEVTSEERKNVYIALTQLHLETLEETGAVTYHERSKHVYAGDTTSGLAELIRHFESVCEAEAGDE</sequence>
<evidence type="ECO:0000313" key="3">
    <source>
        <dbReference type="Proteomes" id="UP001596333"/>
    </source>
</evidence>
<organism evidence="2 3">
    <name type="scientific">Halorubrum trueperi</name>
    <dbReference type="NCBI Taxonomy" id="2004704"/>
    <lineage>
        <taxon>Archaea</taxon>
        <taxon>Methanobacteriati</taxon>
        <taxon>Methanobacteriota</taxon>
        <taxon>Stenosarchaea group</taxon>
        <taxon>Halobacteria</taxon>
        <taxon>Halobacteriales</taxon>
        <taxon>Haloferacaceae</taxon>
        <taxon>Halorubrum</taxon>
    </lineage>
</organism>
<dbReference type="EMBL" id="JBHSXI010000016">
    <property type="protein sequence ID" value="MFC6890038.1"/>
    <property type="molecule type" value="Genomic_DNA"/>
</dbReference>
<proteinExistence type="predicted"/>
<dbReference type="Proteomes" id="UP001596333">
    <property type="component" value="Unassembled WGS sequence"/>
</dbReference>
<keyword evidence="3" id="KW-1185">Reference proteome</keyword>
<dbReference type="AlphaFoldDB" id="A0ABD5UQL3"/>
<dbReference type="InterPro" id="IPR036388">
    <property type="entry name" value="WH-like_DNA-bd_sf"/>
</dbReference>
<gene>
    <name evidence="2" type="ORF">ACFQEY_13605</name>
</gene>
<feature type="domain" description="DUF7344" evidence="1">
    <location>
        <begin position="26"/>
        <end position="101"/>
    </location>
</feature>
<evidence type="ECO:0000259" key="1">
    <source>
        <dbReference type="Pfam" id="PF24035"/>
    </source>
</evidence>
<dbReference type="Pfam" id="PF24035">
    <property type="entry name" value="DUF7344"/>
    <property type="match status" value="1"/>
</dbReference>
<comment type="caution">
    <text evidence="2">The sequence shown here is derived from an EMBL/GenBank/DDBJ whole genome shotgun (WGS) entry which is preliminary data.</text>
</comment>
<accession>A0ABD5UQL3</accession>
<dbReference type="Gene3D" id="1.10.10.10">
    <property type="entry name" value="Winged helix-like DNA-binding domain superfamily/Winged helix DNA-binding domain"/>
    <property type="match status" value="1"/>
</dbReference>
<evidence type="ECO:0000313" key="2">
    <source>
        <dbReference type="EMBL" id="MFC6890038.1"/>
    </source>
</evidence>